<dbReference type="SUPFAM" id="SSF54768">
    <property type="entry name" value="dsRNA-binding domain-like"/>
    <property type="match status" value="2"/>
</dbReference>
<comment type="caution">
    <text evidence="6">The sequence shown here is derived from an EMBL/GenBank/DDBJ whole genome shotgun (WGS) entry which is preliminary data.</text>
</comment>
<dbReference type="PROSITE" id="PS50137">
    <property type="entry name" value="DS_RBD"/>
    <property type="match status" value="1"/>
</dbReference>
<feature type="compositionally biased region" description="Polar residues" evidence="4">
    <location>
        <begin position="215"/>
        <end position="225"/>
    </location>
</feature>
<evidence type="ECO:0000313" key="7">
    <source>
        <dbReference type="Proteomes" id="UP001396334"/>
    </source>
</evidence>
<evidence type="ECO:0000256" key="2">
    <source>
        <dbReference type="ARBA" id="ARBA00022884"/>
    </source>
</evidence>
<dbReference type="InterPro" id="IPR014720">
    <property type="entry name" value="dsRBD_dom"/>
</dbReference>
<dbReference type="Proteomes" id="UP001396334">
    <property type="component" value="Unassembled WGS sequence"/>
</dbReference>
<dbReference type="Pfam" id="PF00035">
    <property type="entry name" value="dsrm"/>
    <property type="match status" value="2"/>
</dbReference>
<keyword evidence="2 3" id="KW-0694">RNA-binding</keyword>
<evidence type="ECO:0000256" key="1">
    <source>
        <dbReference type="ARBA" id="ARBA00022737"/>
    </source>
</evidence>
<feature type="domain" description="DRBM" evidence="5">
    <location>
        <begin position="10"/>
        <end position="79"/>
    </location>
</feature>
<dbReference type="SMART" id="SM00358">
    <property type="entry name" value="DSRM"/>
    <property type="match status" value="2"/>
</dbReference>
<feature type="region of interest" description="Disordered" evidence="4">
    <location>
        <begin position="204"/>
        <end position="248"/>
    </location>
</feature>
<keyword evidence="7" id="KW-1185">Reference proteome</keyword>
<dbReference type="Gene3D" id="3.30.160.20">
    <property type="match status" value="2"/>
</dbReference>
<name>A0ABR2Q493_9ROSI</name>
<proteinExistence type="predicted"/>
<sequence length="248" mass="27842">MTKGLPEHLLHKNRLQEYAQKSGLDLPVYESSSEGFPHAPRFRATVRVNQTTYTSPQTFPHRKQAEQNVAKVALQTITQASATMDKDKQLSSSALYQDPKCCKSILNEFAFRLNLPSPKYTTIQQDKLHPVYLSSLAFDGKTYRGRVCGSKKEAEQSVARTAIESLLGSDSGILLHIINSKNKAHMDKNTSNGNSKMSEINTQRPVAARPAEQPVNVSGPTANANDHNKKRKLQGESWHQKQMRNRWQ</sequence>
<dbReference type="PANTHER" id="PTHR46031:SF37">
    <property type="entry name" value="DRBM DOMAIN-CONTAINING PROTEIN"/>
    <property type="match status" value="1"/>
</dbReference>
<evidence type="ECO:0000313" key="6">
    <source>
        <dbReference type="EMBL" id="KAK8995503.1"/>
    </source>
</evidence>
<evidence type="ECO:0000259" key="5">
    <source>
        <dbReference type="PROSITE" id="PS50137"/>
    </source>
</evidence>
<evidence type="ECO:0000256" key="3">
    <source>
        <dbReference type="PROSITE-ProRule" id="PRU00266"/>
    </source>
</evidence>
<reference evidence="6 7" key="1">
    <citation type="journal article" date="2024" name="G3 (Bethesda)">
        <title>Genome assembly of Hibiscus sabdariffa L. provides insights into metabolisms of medicinal natural products.</title>
        <authorList>
            <person name="Kim T."/>
        </authorList>
    </citation>
    <scope>NUCLEOTIDE SEQUENCE [LARGE SCALE GENOMIC DNA]</scope>
    <source>
        <strain evidence="6">TK-2024</strain>
        <tissue evidence="6">Old leaves</tissue>
    </source>
</reference>
<dbReference type="EMBL" id="JBBPBN010000045">
    <property type="protein sequence ID" value="KAK8995503.1"/>
    <property type="molecule type" value="Genomic_DNA"/>
</dbReference>
<accession>A0ABR2Q493</accession>
<protein>
    <recommendedName>
        <fullName evidence="5">DRBM domain-containing protein</fullName>
    </recommendedName>
</protein>
<evidence type="ECO:0000256" key="4">
    <source>
        <dbReference type="SAM" id="MobiDB-lite"/>
    </source>
</evidence>
<dbReference type="PANTHER" id="PTHR46031">
    <property type="match status" value="1"/>
</dbReference>
<organism evidence="6 7">
    <name type="scientific">Hibiscus sabdariffa</name>
    <name type="common">roselle</name>
    <dbReference type="NCBI Taxonomy" id="183260"/>
    <lineage>
        <taxon>Eukaryota</taxon>
        <taxon>Viridiplantae</taxon>
        <taxon>Streptophyta</taxon>
        <taxon>Embryophyta</taxon>
        <taxon>Tracheophyta</taxon>
        <taxon>Spermatophyta</taxon>
        <taxon>Magnoliopsida</taxon>
        <taxon>eudicotyledons</taxon>
        <taxon>Gunneridae</taxon>
        <taxon>Pentapetalae</taxon>
        <taxon>rosids</taxon>
        <taxon>malvids</taxon>
        <taxon>Malvales</taxon>
        <taxon>Malvaceae</taxon>
        <taxon>Malvoideae</taxon>
        <taxon>Hibiscus</taxon>
    </lineage>
</organism>
<gene>
    <name evidence="6" type="ORF">V6N11_075776</name>
</gene>
<keyword evidence="1" id="KW-0677">Repeat</keyword>